<comment type="cofactor">
    <cofactor evidence="14">
        <name>FAD</name>
        <dbReference type="ChEBI" id="CHEBI:57692"/>
    </cofactor>
    <text evidence="14">Binds 1 FAD per subunit.</text>
</comment>
<feature type="signal peptide" evidence="16">
    <location>
        <begin position="1"/>
        <end position="18"/>
    </location>
</feature>
<dbReference type="GO" id="GO:0005743">
    <property type="term" value="C:mitochondrial inner membrane"/>
    <property type="evidence" value="ECO:0007669"/>
    <property type="project" value="UniProtKB-SubCell"/>
</dbReference>
<accession>A0A8E5HNB3</accession>
<evidence type="ECO:0000256" key="10">
    <source>
        <dbReference type="ARBA" id="ARBA00023133"/>
    </source>
</evidence>
<dbReference type="GeneID" id="66063432"/>
<dbReference type="GO" id="GO:0009055">
    <property type="term" value="F:electron transfer activity"/>
    <property type="evidence" value="ECO:0007669"/>
    <property type="project" value="InterPro"/>
</dbReference>
<feature type="domain" description="Cytochrome c" evidence="17">
    <location>
        <begin position="57"/>
        <end position="190"/>
    </location>
</feature>
<evidence type="ECO:0000256" key="6">
    <source>
        <dbReference type="ARBA" id="ARBA00022723"/>
    </source>
</evidence>
<evidence type="ECO:0000256" key="14">
    <source>
        <dbReference type="RuleBase" id="RU367069"/>
    </source>
</evidence>
<feature type="region of interest" description="Disordered" evidence="15">
    <location>
        <begin position="395"/>
        <end position="416"/>
    </location>
</feature>
<evidence type="ECO:0000313" key="19">
    <source>
        <dbReference type="Proteomes" id="UP000027002"/>
    </source>
</evidence>
<reference evidence="18" key="1">
    <citation type="submission" date="2020-03" db="EMBL/GenBank/DDBJ databases">
        <title>A mixture of massive structural variations and highly conserved coding sequences in Ustilaginoidea virens genome.</title>
        <authorList>
            <person name="Zhang K."/>
            <person name="Zhao Z."/>
            <person name="Zhang Z."/>
            <person name="Li Y."/>
            <person name="Hsiang T."/>
            <person name="Sun W."/>
        </authorList>
    </citation>
    <scope>NUCLEOTIDE SEQUENCE</scope>
    <source>
        <strain evidence="18">UV-8b</strain>
    </source>
</reference>
<keyword evidence="10 14" id="KW-0350">Heme biosynthesis</keyword>
<keyword evidence="16" id="KW-0732">Signal</keyword>
<keyword evidence="5 14" id="KW-0285">Flavoprotein</keyword>
<keyword evidence="6 13" id="KW-0479">Metal-binding</keyword>
<dbReference type="InterPro" id="IPR050464">
    <property type="entry name" value="Zeta_carotene_desat/Oxidored"/>
</dbReference>
<dbReference type="OrthoDB" id="438553at2759"/>
<comment type="pathway">
    <text evidence="2 14">Porphyrin-containing compound metabolism; protoporphyrin-IX biosynthesis; protoporphyrin-IX from protoporphyrinogen-IX: step 1/1.</text>
</comment>
<sequence length="644" mass="70191">MMLLSLAIAVRSRATAQAAAQCRRPRLWSPHLRAVVNHSTTSEASAGACAGAGAGAGAGGRGRQRQRQRLRQPRCESCHAAASTIPGRTYATHAAQTALKDNGRIAVVGGGLTGLTTAYYLAKQLPSTANITLYEASDRLGGWIQTDRVPVDVHGVKGTVSFERGPRTMSSLHSSTSRFDDLVLYDLALDLGLQVVTPPDQPRRIYYPDHLVTLPPASSAAEFVREPLFLQSIWAGLGYLFRRRSSARRGGVPVKDMSISEWLHQISGSRRLADNLASAMVHGIYGGDVDKLSARSVLERFYWAYYLPSTGPALRHMAKREQVLMSELSRDAQIRSLALKASGTLLHFGKQGMDSLPKALEHVLSKTANVEIKRGSPVTDMSYDEELDKVKITTGRGWQQPEQPPKQHDRQDTQTQTFDRVISTTSSQQLARITAGKLPSLAATHSVSIMTVNLWYPRENLKPPGFGYLIPRSVSQQRNPERALGVFYDSDVGAAASPDEPPGTKLFVLMGGHYYDSGTPPPSEPEAVEQAKSLLERHLGIPADTPCFALSRLAEGCIPQHYVGHNARMMQADQELRDSFSGRLAVAGGSYSRIGVLGAIRAGYDVAKQTVSHVHGWHTTGLEHLEFPEPFVSVPVSKITVRKV</sequence>
<dbReference type="InterPro" id="IPR004572">
    <property type="entry name" value="Protoporphyrinogen_oxidase"/>
</dbReference>
<dbReference type="InterPro" id="IPR002937">
    <property type="entry name" value="Amino_oxidase"/>
</dbReference>
<gene>
    <name evidence="18" type="ORF">UV8b_02654</name>
</gene>
<dbReference type="NCBIfam" id="TIGR00562">
    <property type="entry name" value="proto_IX_ox"/>
    <property type="match status" value="1"/>
</dbReference>
<evidence type="ECO:0000256" key="12">
    <source>
        <dbReference type="ARBA" id="ARBA00047554"/>
    </source>
</evidence>
<comment type="function">
    <text evidence="1 14">Catalyzes the 6-electron oxidation of protoporphyrinogen-IX to form protoporphyrin-IX.</text>
</comment>
<evidence type="ECO:0000313" key="18">
    <source>
        <dbReference type="EMBL" id="QUC18413.1"/>
    </source>
</evidence>
<name>A0A8E5HNB3_USTVR</name>
<evidence type="ECO:0000256" key="7">
    <source>
        <dbReference type="ARBA" id="ARBA00022827"/>
    </source>
</evidence>
<evidence type="ECO:0000256" key="8">
    <source>
        <dbReference type="ARBA" id="ARBA00023002"/>
    </source>
</evidence>
<dbReference type="SUPFAM" id="SSF51905">
    <property type="entry name" value="FAD/NAD(P)-binding domain"/>
    <property type="match status" value="1"/>
</dbReference>
<dbReference type="PANTHER" id="PTHR42923">
    <property type="entry name" value="PROTOPORPHYRINOGEN OXIDASE"/>
    <property type="match status" value="1"/>
</dbReference>
<evidence type="ECO:0000256" key="4">
    <source>
        <dbReference type="ARBA" id="ARBA00012867"/>
    </source>
</evidence>
<dbReference type="Gene3D" id="3.50.50.60">
    <property type="entry name" value="FAD/NAD(P)-binding domain"/>
    <property type="match status" value="1"/>
</dbReference>
<dbReference type="KEGG" id="uvi:66063432"/>
<evidence type="ECO:0000259" key="17">
    <source>
        <dbReference type="PROSITE" id="PS51007"/>
    </source>
</evidence>
<evidence type="ECO:0000256" key="9">
    <source>
        <dbReference type="ARBA" id="ARBA00023004"/>
    </source>
</evidence>
<organism evidence="18 19">
    <name type="scientific">Ustilaginoidea virens</name>
    <name type="common">Rice false smut fungus</name>
    <name type="synonym">Villosiclava virens</name>
    <dbReference type="NCBI Taxonomy" id="1159556"/>
    <lineage>
        <taxon>Eukaryota</taxon>
        <taxon>Fungi</taxon>
        <taxon>Dikarya</taxon>
        <taxon>Ascomycota</taxon>
        <taxon>Pezizomycotina</taxon>
        <taxon>Sordariomycetes</taxon>
        <taxon>Hypocreomycetidae</taxon>
        <taxon>Hypocreales</taxon>
        <taxon>Clavicipitaceae</taxon>
        <taxon>Ustilaginoidea</taxon>
    </lineage>
</organism>
<dbReference type="Pfam" id="PF01593">
    <property type="entry name" value="Amino_oxidase"/>
    <property type="match status" value="1"/>
</dbReference>
<evidence type="ECO:0000256" key="16">
    <source>
        <dbReference type="SAM" id="SignalP"/>
    </source>
</evidence>
<dbReference type="PROSITE" id="PS51007">
    <property type="entry name" value="CYTC"/>
    <property type="match status" value="1"/>
</dbReference>
<evidence type="ECO:0000256" key="13">
    <source>
        <dbReference type="PROSITE-ProRule" id="PRU00433"/>
    </source>
</evidence>
<evidence type="ECO:0000256" key="15">
    <source>
        <dbReference type="SAM" id="MobiDB-lite"/>
    </source>
</evidence>
<protein>
    <recommendedName>
        <fullName evidence="4 14">Protoporphyrinogen oxidase</fullName>
        <ecNumber evidence="4 14">1.3.3.4</ecNumber>
    </recommendedName>
</protein>
<dbReference type="AlphaFoldDB" id="A0A8E5HNB3"/>
<dbReference type="SUPFAM" id="SSF54373">
    <property type="entry name" value="FAD-linked reductases, C-terminal domain"/>
    <property type="match status" value="1"/>
</dbReference>
<comment type="catalytic activity">
    <reaction evidence="12 14">
        <text>protoporphyrinogen IX + 3 O2 = protoporphyrin IX + 3 H2O2</text>
        <dbReference type="Rhea" id="RHEA:25576"/>
        <dbReference type="ChEBI" id="CHEBI:15379"/>
        <dbReference type="ChEBI" id="CHEBI:16240"/>
        <dbReference type="ChEBI" id="CHEBI:57306"/>
        <dbReference type="ChEBI" id="CHEBI:57307"/>
        <dbReference type="EC" id="1.3.3.4"/>
    </reaction>
</comment>
<dbReference type="GO" id="GO:0006782">
    <property type="term" value="P:protoporphyrinogen IX biosynthetic process"/>
    <property type="evidence" value="ECO:0007669"/>
    <property type="project" value="UniProtKB-UniRule"/>
</dbReference>
<dbReference type="Proteomes" id="UP000027002">
    <property type="component" value="Chromosome 2"/>
</dbReference>
<evidence type="ECO:0000256" key="11">
    <source>
        <dbReference type="ARBA" id="ARBA00023244"/>
    </source>
</evidence>
<comment type="subcellular location">
    <subcellularLocation>
        <location evidence="14">Mitochondrion inner membrane</location>
    </subcellularLocation>
</comment>
<feature type="chain" id="PRO_5034746777" description="Protoporphyrinogen oxidase" evidence="16">
    <location>
        <begin position="19"/>
        <end position="644"/>
    </location>
</feature>
<dbReference type="EMBL" id="CP072754">
    <property type="protein sequence ID" value="QUC18413.1"/>
    <property type="molecule type" value="Genomic_DNA"/>
</dbReference>
<dbReference type="UniPathway" id="UPA00251">
    <property type="reaction ID" value="UER00324"/>
</dbReference>
<evidence type="ECO:0000256" key="1">
    <source>
        <dbReference type="ARBA" id="ARBA00002600"/>
    </source>
</evidence>
<keyword evidence="8 14" id="KW-0560">Oxidoreductase</keyword>
<keyword evidence="19" id="KW-1185">Reference proteome</keyword>
<keyword evidence="13" id="KW-0349">Heme</keyword>
<comment type="similarity">
    <text evidence="3 14">Belongs to the protoporphyrinogen/coproporphyrinogen oxidase family. Protoporphyrinogen oxidase subfamily.</text>
</comment>
<dbReference type="InterPro" id="IPR036188">
    <property type="entry name" value="FAD/NAD-bd_sf"/>
</dbReference>
<dbReference type="InterPro" id="IPR009056">
    <property type="entry name" value="Cyt_c-like_dom"/>
</dbReference>
<evidence type="ECO:0000256" key="2">
    <source>
        <dbReference type="ARBA" id="ARBA00005073"/>
    </source>
</evidence>
<feature type="compositionally biased region" description="Basic residues" evidence="15">
    <location>
        <begin position="62"/>
        <end position="72"/>
    </location>
</feature>
<dbReference type="PANTHER" id="PTHR42923:SF3">
    <property type="entry name" value="PROTOPORPHYRINOGEN OXIDASE"/>
    <property type="match status" value="1"/>
</dbReference>
<dbReference type="GO" id="GO:0020037">
    <property type="term" value="F:heme binding"/>
    <property type="evidence" value="ECO:0007669"/>
    <property type="project" value="InterPro"/>
</dbReference>
<keyword evidence="11 14" id="KW-0627">Porphyrin biosynthesis</keyword>
<evidence type="ECO:0000256" key="5">
    <source>
        <dbReference type="ARBA" id="ARBA00022630"/>
    </source>
</evidence>
<dbReference type="GO" id="GO:0004729">
    <property type="term" value="F:oxygen-dependent protoporphyrinogen oxidase activity"/>
    <property type="evidence" value="ECO:0007669"/>
    <property type="project" value="UniProtKB-UniRule"/>
</dbReference>
<proteinExistence type="inferred from homology"/>
<dbReference type="EC" id="1.3.3.4" evidence="4 14"/>
<evidence type="ECO:0000256" key="3">
    <source>
        <dbReference type="ARBA" id="ARBA00010551"/>
    </source>
</evidence>
<dbReference type="GO" id="GO:0046872">
    <property type="term" value="F:metal ion binding"/>
    <property type="evidence" value="ECO:0007669"/>
    <property type="project" value="UniProtKB-KW"/>
</dbReference>
<keyword evidence="7 14" id="KW-0274">FAD</keyword>
<dbReference type="RefSeq" id="XP_042996086.1">
    <property type="nucleotide sequence ID" value="XM_043140152.1"/>
</dbReference>
<keyword evidence="9 13" id="KW-0408">Iron</keyword>
<feature type="region of interest" description="Disordered" evidence="15">
    <location>
        <begin position="55"/>
        <end position="75"/>
    </location>
</feature>